<evidence type="ECO:0000256" key="4">
    <source>
        <dbReference type="ARBA" id="ARBA00022960"/>
    </source>
</evidence>
<keyword evidence="2" id="KW-0963">Cytoplasm</keyword>
<keyword evidence="10" id="KW-1185">Reference proteome</keyword>
<reference evidence="8" key="2">
    <citation type="submission" date="2016-12" db="EMBL/GenBank/DDBJ databases">
        <authorList>
            <person name="Song W.-J."/>
            <person name="Kurnit D.M."/>
        </authorList>
    </citation>
    <scope>NUCLEOTIDE SEQUENCE [LARGE SCALE GENOMIC DNA]</scope>
    <source>
        <strain evidence="8">ATCC 51725</strain>
    </source>
</reference>
<evidence type="ECO:0000256" key="5">
    <source>
        <dbReference type="ARBA" id="ARBA00022984"/>
    </source>
</evidence>
<keyword evidence="5" id="KW-0573">Peptidoglycan synthesis</keyword>
<dbReference type="OrthoDB" id="2303924at2"/>
<dbReference type="EC" id="2.3.2.17" evidence="9"/>
<dbReference type="PANTHER" id="PTHR36174">
    <property type="entry name" value="LIPID II:GLYCINE GLYCYLTRANSFERASE"/>
    <property type="match status" value="1"/>
</dbReference>
<name>A0A1Q8EFH8_STRAI</name>
<evidence type="ECO:0000313" key="10">
    <source>
        <dbReference type="Proteomes" id="UP000186437"/>
    </source>
</evidence>
<evidence type="ECO:0000256" key="2">
    <source>
        <dbReference type="ARBA" id="ARBA00022490"/>
    </source>
</evidence>
<evidence type="ECO:0000313" key="9">
    <source>
        <dbReference type="EMBL" id="SUN08287.1"/>
    </source>
</evidence>
<dbReference type="GO" id="GO:0016755">
    <property type="term" value="F:aminoacyltransferase activity"/>
    <property type="evidence" value="ECO:0007669"/>
    <property type="project" value="InterPro"/>
</dbReference>
<comment type="similarity">
    <text evidence="1">Belongs to the FemABX family.</text>
</comment>
<evidence type="ECO:0000256" key="6">
    <source>
        <dbReference type="ARBA" id="ARBA00023315"/>
    </source>
</evidence>
<keyword evidence="6 9" id="KW-0012">Acyltransferase</keyword>
<dbReference type="Gene3D" id="3.40.630.30">
    <property type="match status" value="2"/>
</dbReference>
<protein>
    <submittedName>
        <fullName evidence="9">MurN protein</fullName>
        <ecNumber evidence="9">2.3.2.17</ecNumber>
    </submittedName>
    <submittedName>
        <fullName evidence="8">Peptidoglycan branched peptide synthesis protein</fullName>
    </submittedName>
</protein>
<evidence type="ECO:0000256" key="1">
    <source>
        <dbReference type="ARBA" id="ARBA00009943"/>
    </source>
</evidence>
<sequence>MSFTVLTKEEFIQHTAKASRLSFMQTSEMADLFAKRGARIDYVGYRTPTGEVAVSALVYTLKMTGGLHMEISAGPVFTDATYLGPFYQALKSYAKEKGALELVIKPYNPYQHFDSQGVATSPAQAELITSLTDLGYQFDGLQTGYPDGEPSWHYVKDLTTLDADSLLTSFNKNSQRNIKKAKQLGITIRALGRQELGTFAQLVQETGKRQGFASKDIHYYQHFFDSFQSKAAFLVAEIQFRDAVRQLQTALTTATSKQEKASIEKAIALLEPFAERYGEEVVPLAAGLMIYLPSEVTYLFGGSDAHFQKLAAPFLLQYTSMQQAIEAKVPTYNFLGITGLFDGSDGVLRFKQNFNGSVIRLMGTFRYYPNPFKSKLLTLIKKIMGK</sequence>
<reference evidence="9 11" key="3">
    <citation type="submission" date="2018-06" db="EMBL/GenBank/DDBJ databases">
        <authorList>
            <consortium name="Pathogen Informatics"/>
            <person name="Doyle S."/>
        </authorList>
    </citation>
    <scope>NUCLEOTIDE SEQUENCE [LARGE SCALE GENOMIC DNA]</scope>
    <source>
        <strain evidence="9 11">NCTC12957</strain>
    </source>
</reference>
<dbReference type="Proteomes" id="UP000186437">
    <property type="component" value="Unassembled WGS sequence"/>
</dbReference>
<dbReference type="EMBL" id="UHEN01000001">
    <property type="protein sequence ID" value="SUN08287.1"/>
    <property type="molecule type" value="Genomic_DNA"/>
</dbReference>
<dbReference type="SUPFAM" id="SSF55729">
    <property type="entry name" value="Acyl-CoA N-acyltransferases (Nat)"/>
    <property type="match status" value="2"/>
</dbReference>
<keyword evidence="3 9" id="KW-0808">Transferase</keyword>
<dbReference type="SMR" id="A0A1Q8EFH8"/>
<evidence type="ECO:0000256" key="3">
    <source>
        <dbReference type="ARBA" id="ARBA00022679"/>
    </source>
</evidence>
<evidence type="ECO:0000313" key="8">
    <source>
        <dbReference type="EMBL" id="OLF50560.1"/>
    </source>
</evidence>
<dbReference type="InterPro" id="IPR016181">
    <property type="entry name" value="Acyl_CoA_acyltransferase"/>
</dbReference>
<evidence type="ECO:0000313" key="11">
    <source>
        <dbReference type="Proteomes" id="UP000255213"/>
    </source>
</evidence>
<dbReference type="InterPro" id="IPR003447">
    <property type="entry name" value="FEMABX"/>
</dbReference>
<organism evidence="8 10">
    <name type="scientific">Streptococcus acidominimus</name>
    <dbReference type="NCBI Taxonomy" id="1326"/>
    <lineage>
        <taxon>Bacteria</taxon>
        <taxon>Bacillati</taxon>
        <taxon>Bacillota</taxon>
        <taxon>Bacilli</taxon>
        <taxon>Lactobacillales</taxon>
        <taxon>Streptococcaceae</taxon>
        <taxon>Streptococcus</taxon>
    </lineage>
</organism>
<dbReference type="PROSITE" id="PS51191">
    <property type="entry name" value="FEMABX"/>
    <property type="match status" value="1"/>
</dbReference>
<gene>
    <name evidence="9" type="primary">murN</name>
    <name evidence="8" type="ORF">BU200_01480</name>
    <name evidence="9" type="ORF">NCTC12957_01879</name>
</gene>
<accession>A0A1Q8EFH8</accession>
<keyword evidence="4" id="KW-0133">Cell shape</keyword>
<dbReference type="GO" id="GO:0071555">
    <property type="term" value="P:cell wall organization"/>
    <property type="evidence" value="ECO:0007669"/>
    <property type="project" value="UniProtKB-KW"/>
</dbReference>
<reference evidence="10" key="1">
    <citation type="submission" date="2016-12" db="EMBL/GenBank/DDBJ databases">
        <authorList>
            <person name="Gulvik C.A."/>
        </authorList>
    </citation>
    <scope>NUCLEOTIDE SEQUENCE [LARGE SCALE GENOMIC DNA]</scope>
    <source>
        <strain evidence="10">ATCC 51725</strain>
    </source>
</reference>
<keyword evidence="7" id="KW-0961">Cell wall biogenesis/degradation</keyword>
<proteinExistence type="inferred from homology"/>
<dbReference type="GO" id="GO:0009252">
    <property type="term" value="P:peptidoglycan biosynthetic process"/>
    <property type="evidence" value="ECO:0007669"/>
    <property type="project" value="UniProtKB-KW"/>
</dbReference>
<evidence type="ECO:0000256" key="7">
    <source>
        <dbReference type="ARBA" id="ARBA00023316"/>
    </source>
</evidence>
<dbReference type="RefSeq" id="WP_075098467.1">
    <property type="nucleotide sequence ID" value="NZ_MSJL01000004.1"/>
</dbReference>
<dbReference type="GO" id="GO:0008360">
    <property type="term" value="P:regulation of cell shape"/>
    <property type="evidence" value="ECO:0007669"/>
    <property type="project" value="UniProtKB-KW"/>
</dbReference>
<dbReference type="EMBL" id="MSJL01000004">
    <property type="protein sequence ID" value="OLF50560.1"/>
    <property type="molecule type" value="Genomic_DNA"/>
</dbReference>
<dbReference type="Pfam" id="PF02388">
    <property type="entry name" value="FemAB"/>
    <property type="match status" value="1"/>
</dbReference>
<dbReference type="AlphaFoldDB" id="A0A1Q8EFH8"/>
<dbReference type="InterPro" id="IPR050644">
    <property type="entry name" value="PG_Glycine_Bridge_Synth"/>
</dbReference>
<dbReference type="PANTHER" id="PTHR36174:SF2">
    <property type="entry name" value="AMINOACYLTRANSFERASE FEMA"/>
    <property type="match status" value="1"/>
</dbReference>
<dbReference type="Proteomes" id="UP000255213">
    <property type="component" value="Unassembled WGS sequence"/>
</dbReference>